<dbReference type="Proteomes" id="UP000092462">
    <property type="component" value="Unassembled WGS sequence"/>
</dbReference>
<keyword evidence="4" id="KW-1133">Transmembrane helix</keyword>
<evidence type="ECO:0000313" key="8">
    <source>
        <dbReference type="Proteomes" id="UP000092462"/>
    </source>
</evidence>
<keyword evidence="5" id="KW-0472">Membrane</keyword>
<evidence type="ECO:0000313" key="7">
    <source>
        <dbReference type="EnsemblMetazoa" id="PPAI000522-PA"/>
    </source>
</evidence>
<keyword evidence="8" id="KW-1185">Reference proteome</keyword>
<sequence>KEKRTEKTTKNLSVFFATLCVIDLFGVFPIVALPEAIISCGLYGIPLVVFVIIIQIYTGVILGKCWVIAEKMEPSIVEKNRYPYAAIAELTYGKYMSIFVTFLLDITVFGGGIPNLLVASQNLQLLGLRISEGSFDLSFCLWLIVIGIFICPIMWLGTPKNMKELATISVVTTSSVAFLTWYCIEMDKSNLNRPDIRIEDLKGTTFSVKNLLKAYGIIAFQFDIHPMLLTIQMDMKKTEKENIGLAVTLGIIVTVALSTITTLLAAFKYGTTVTPNILEILPRSWPLYLIILLVTIQLCISSAIGNSALFQHIEDILSASRDFTLKRCLIRSSLVCLAVIIGEFLPRFDMVMGLIGGTLTGPLIFILPPLFFTRILHLEEIFYQKMEQISSDDCDFRGKVSEYGTISLGSATKQFPYFSTKWRNVGKFCEILHSDCLISIFVISFGLIATFATTYFNVSETLSIISFSSPCFQKLKYDNRDRDMQSIL</sequence>
<evidence type="ECO:0000256" key="4">
    <source>
        <dbReference type="ARBA" id="ARBA00022989"/>
    </source>
</evidence>
<protein>
    <recommendedName>
        <fullName evidence="6">Amino acid transporter transmembrane domain-containing protein</fullName>
    </recommendedName>
</protein>
<reference evidence="7" key="1">
    <citation type="submission" date="2022-08" db="UniProtKB">
        <authorList>
            <consortium name="EnsemblMetazoa"/>
        </authorList>
    </citation>
    <scope>IDENTIFICATION</scope>
    <source>
        <strain evidence="7">Israel</strain>
    </source>
</reference>
<comment type="subcellular location">
    <subcellularLocation>
        <location evidence="1">Membrane</location>
    </subcellularLocation>
</comment>
<keyword evidence="3" id="KW-0812">Transmembrane</keyword>
<dbReference type="VEuPathDB" id="VectorBase:PPAPM1_001631"/>
<dbReference type="EnsemblMetazoa" id="PPAI000522-RA">
    <property type="protein sequence ID" value="PPAI000522-PA"/>
    <property type="gene ID" value="PPAI000522"/>
</dbReference>
<accession>A0A1B0CZK0</accession>
<dbReference type="AlphaFoldDB" id="A0A1B0CZK0"/>
<keyword evidence="2" id="KW-0813">Transport</keyword>
<proteinExistence type="predicted"/>
<evidence type="ECO:0000256" key="5">
    <source>
        <dbReference type="ARBA" id="ARBA00023136"/>
    </source>
</evidence>
<dbReference type="InterPro" id="IPR013057">
    <property type="entry name" value="AA_transpt_TM"/>
</dbReference>
<organism evidence="7 8">
    <name type="scientific">Phlebotomus papatasi</name>
    <name type="common">Sandfly</name>
    <dbReference type="NCBI Taxonomy" id="29031"/>
    <lineage>
        <taxon>Eukaryota</taxon>
        <taxon>Metazoa</taxon>
        <taxon>Ecdysozoa</taxon>
        <taxon>Arthropoda</taxon>
        <taxon>Hexapoda</taxon>
        <taxon>Insecta</taxon>
        <taxon>Pterygota</taxon>
        <taxon>Neoptera</taxon>
        <taxon>Endopterygota</taxon>
        <taxon>Diptera</taxon>
        <taxon>Nematocera</taxon>
        <taxon>Psychodoidea</taxon>
        <taxon>Psychodidae</taxon>
        <taxon>Phlebotomus</taxon>
        <taxon>Phlebotomus</taxon>
    </lineage>
</organism>
<evidence type="ECO:0000256" key="3">
    <source>
        <dbReference type="ARBA" id="ARBA00022692"/>
    </source>
</evidence>
<evidence type="ECO:0000259" key="6">
    <source>
        <dbReference type="Pfam" id="PF01490"/>
    </source>
</evidence>
<name>A0A1B0CZK0_PHLPP</name>
<dbReference type="GO" id="GO:0016020">
    <property type="term" value="C:membrane"/>
    <property type="evidence" value="ECO:0007669"/>
    <property type="project" value="UniProtKB-SubCell"/>
</dbReference>
<dbReference type="VEuPathDB" id="VectorBase:PPAI000522"/>
<dbReference type="EMBL" id="AJVK01009610">
    <property type="status" value="NOT_ANNOTATED_CDS"/>
    <property type="molecule type" value="Genomic_DNA"/>
</dbReference>
<dbReference type="Pfam" id="PF01490">
    <property type="entry name" value="Aa_trans"/>
    <property type="match status" value="1"/>
</dbReference>
<evidence type="ECO:0000256" key="2">
    <source>
        <dbReference type="ARBA" id="ARBA00022448"/>
    </source>
</evidence>
<dbReference type="PANTHER" id="PTHR48017">
    <property type="entry name" value="OS05G0424000 PROTEIN-RELATED"/>
    <property type="match status" value="1"/>
</dbReference>
<feature type="domain" description="Amino acid transporter transmembrane" evidence="6">
    <location>
        <begin position="30"/>
        <end position="386"/>
    </location>
</feature>
<evidence type="ECO:0000256" key="1">
    <source>
        <dbReference type="ARBA" id="ARBA00004370"/>
    </source>
</evidence>